<gene>
    <name evidence="1" type="ORF">HYS17_08130</name>
</gene>
<protein>
    <submittedName>
        <fullName evidence="1">DUF192 domain-containing protein</fullName>
    </submittedName>
</protein>
<evidence type="ECO:0000313" key="1">
    <source>
        <dbReference type="EMBL" id="QQG37421.1"/>
    </source>
</evidence>
<dbReference type="Pfam" id="PF02643">
    <property type="entry name" value="DUF192"/>
    <property type="match status" value="1"/>
</dbReference>
<dbReference type="AlphaFoldDB" id="A0A7T5R4R6"/>
<evidence type="ECO:0000313" key="2">
    <source>
        <dbReference type="Proteomes" id="UP000595362"/>
    </source>
</evidence>
<dbReference type="InterPro" id="IPR003795">
    <property type="entry name" value="DUF192"/>
</dbReference>
<name>A0A7T5R4R6_9BACT</name>
<dbReference type="PANTHER" id="PTHR37953:SF1">
    <property type="entry name" value="UPF0127 PROTEIN MJ1496"/>
    <property type="match status" value="1"/>
</dbReference>
<sequence>MTYADDEIRQVGPAAVQDDVDTEALAIVTADGKSHQFNVEIARTPPQQAYGLMNRKSMSRDHGMLFTFQTEAGRSFWMKNTLIPLDMVFIKADGTIHHIHENAVPHDLTPVLSNGPVRAVLEVNGGRMSALGIRPGDKVRHKFFDASSP</sequence>
<reference evidence="1 2" key="1">
    <citation type="submission" date="2020-07" db="EMBL/GenBank/DDBJ databases">
        <title>Huge and variable diversity of episymbiotic CPR bacteria and DPANN archaea in groundwater ecosystems.</title>
        <authorList>
            <person name="He C.Y."/>
            <person name="Keren R."/>
            <person name="Whittaker M."/>
            <person name="Farag I.F."/>
            <person name="Doudna J."/>
            <person name="Cate J.H.D."/>
            <person name="Banfield J.F."/>
        </authorList>
    </citation>
    <scope>NUCLEOTIDE SEQUENCE [LARGE SCALE GENOMIC DNA]</scope>
    <source>
        <strain evidence="1">NC_groundwater_70_Ag_B-0.1um_54_66</strain>
    </source>
</reference>
<dbReference type="Gene3D" id="2.60.120.1140">
    <property type="entry name" value="Protein of unknown function DUF192"/>
    <property type="match status" value="1"/>
</dbReference>
<dbReference type="PANTHER" id="PTHR37953">
    <property type="entry name" value="UPF0127 PROTEIN MJ1496"/>
    <property type="match status" value="1"/>
</dbReference>
<dbReference type="InterPro" id="IPR038695">
    <property type="entry name" value="Saro_0823-like_sf"/>
</dbReference>
<organism evidence="1 2">
    <name type="scientific">Micavibrio aeruginosavorus</name>
    <dbReference type="NCBI Taxonomy" id="349221"/>
    <lineage>
        <taxon>Bacteria</taxon>
        <taxon>Pseudomonadati</taxon>
        <taxon>Bdellovibrionota</taxon>
        <taxon>Bdellovibrionia</taxon>
        <taxon>Bdellovibrionales</taxon>
        <taxon>Pseudobdellovibrionaceae</taxon>
        <taxon>Micavibrio</taxon>
    </lineage>
</organism>
<proteinExistence type="predicted"/>
<dbReference type="EMBL" id="CP066681">
    <property type="protein sequence ID" value="QQG37421.1"/>
    <property type="molecule type" value="Genomic_DNA"/>
</dbReference>
<accession>A0A7T5R4R6</accession>
<dbReference type="Proteomes" id="UP000595362">
    <property type="component" value="Chromosome"/>
</dbReference>